<reference evidence="2 3" key="1">
    <citation type="journal article" date="2015" name="Genome Announc.">
        <title>Expanding the biotechnology potential of lactobacilli through comparative genomics of 213 strains and associated genera.</title>
        <authorList>
            <person name="Sun Z."/>
            <person name="Harris H.M."/>
            <person name="McCann A."/>
            <person name="Guo C."/>
            <person name="Argimon S."/>
            <person name="Zhang W."/>
            <person name="Yang X."/>
            <person name="Jeffery I.B."/>
            <person name="Cooney J.C."/>
            <person name="Kagawa T.F."/>
            <person name="Liu W."/>
            <person name="Song Y."/>
            <person name="Salvetti E."/>
            <person name="Wrobel A."/>
            <person name="Rasinkangas P."/>
            <person name="Parkhill J."/>
            <person name="Rea M.C."/>
            <person name="O'Sullivan O."/>
            <person name="Ritari J."/>
            <person name="Douillard F.P."/>
            <person name="Paul Ross R."/>
            <person name="Yang R."/>
            <person name="Briner A.E."/>
            <person name="Felis G.E."/>
            <person name="de Vos W.M."/>
            <person name="Barrangou R."/>
            <person name="Klaenhammer T.R."/>
            <person name="Caufield P.W."/>
            <person name="Cui Y."/>
            <person name="Zhang H."/>
            <person name="O'Toole P.W."/>
        </authorList>
    </citation>
    <scope>NUCLEOTIDE SEQUENCE [LARGE SCALE GENOMIC DNA]</scope>
    <source>
        <strain evidence="2 3">DSM 19674</strain>
    </source>
</reference>
<dbReference type="Proteomes" id="UP000051515">
    <property type="component" value="Unassembled WGS sequence"/>
</dbReference>
<dbReference type="STRING" id="1423788.FC78_GL001603"/>
<feature type="compositionally biased region" description="Low complexity" evidence="1">
    <location>
        <begin position="247"/>
        <end position="267"/>
    </location>
</feature>
<dbReference type="PATRIC" id="fig|1423788.3.peg.1652"/>
<evidence type="ECO:0000256" key="1">
    <source>
        <dbReference type="SAM" id="MobiDB-lite"/>
    </source>
</evidence>
<dbReference type="AlphaFoldDB" id="A0A0R1KNJ6"/>
<protein>
    <submittedName>
        <fullName evidence="2">Prophage Lp2 protein 45</fullName>
    </submittedName>
</protein>
<feature type="region of interest" description="Disordered" evidence="1">
    <location>
        <begin position="231"/>
        <end position="273"/>
    </location>
</feature>
<dbReference type="EMBL" id="AZDY01000003">
    <property type="protein sequence ID" value="KRK84886.1"/>
    <property type="molecule type" value="Genomic_DNA"/>
</dbReference>
<name>A0A0R1KNJ6_9LACO</name>
<evidence type="ECO:0000313" key="2">
    <source>
        <dbReference type="EMBL" id="KRK84886.1"/>
    </source>
</evidence>
<proteinExistence type="predicted"/>
<keyword evidence="3" id="KW-1185">Reference proteome</keyword>
<accession>A0A0R1KNJ6</accession>
<comment type="caution">
    <text evidence="2">The sequence shown here is derived from an EMBL/GenBank/DDBJ whole genome shotgun (WGS) entry which is preliminary data.</text>
</comment>
<organism evidence="2 3">
    <name type="scientific">Companilactobacillus bobalius DSM 19674</name>
    <dbReference type="NCBI Taxonomy" id="1423788"/>
    <lineage>
        <taxon>Bacteria</taxon>
        <taxon>Bacillati</taxon>
        <taxon>Bacillota</taxon>
        <taxon>Bacilli</taxon>
        <taxon>Lactobacillales</taxon>
        <taxon>Lactobacillaceae</taxon>
        <taxon>Companilactobacillus</taxon>
        <taxon>Companilactobacillus bobalius</taxon>
    </lineage>
</organism>
<evidence type="ECO:0000313" key="3">
    <source>
        <dbReference type="Proteomes" id="UP000051515"/>
    </source>
</evidence>
<gene>
    <name evidence="2" type="ORF">FC78_GL001603</name>
</gene>
<sequence length="273" mass="29820">MSIFLPKNWKEGNKMADDTKPENKFKKAFKGRDADKIIYLYKRFMHEPVANKAHILGQQGATSGTNTRAVQSTATKRGTAKGVGAINQQRTVDVIFDDPANNGKDLYWDLYAAWEKGELIGLWRVDLNTLHGTKPNRKVQAQFSQSYVPNLPNTEALGGIVTSNLQFEVNGVERAINSDENAFELDESDFEDGVLDDLDKYYNWAHPSDIGTENGKTVDNTVDDETITVQDTTTGEDVMGPGASKLVNTSNSGSSNTSSGTGSSVSSDTKPTV</sequence>